<keyword evidence="4" id="KW-0472">Membrane</keyword>
<dbReference type="InterPro" id="IPR043130">
    <property type="entry name" value="CDP-OH_PTrfase_TM_dom"/>
</dbReference>
<dbReference type="OrthoDB" id="8541463at2"/>
<evidence type="ECO:0000313" key="5">
    <source>
        <dbReference type="EMBL" id="TXL74160.1"/>
    </source>
</evidence>
<dbReference type="Pfam" id="PF01066">
    <property type="entry name" value="CDP-OH_P_transf"/>
    <property type="match status" value="1"/>
</dbReference>
<dbReference type="AlphaFoldDB" id="A0A5C8PLP5"/>
<keyword evidence="4" id="KW-1133">Transmembrane helix</keyword>
<gene>
    <name evidence="5" type="ORF">FHP25_18335</name>
</gene>
<dbReference type="InterPro" id="IPR000462">
    <property type="entry name" value="CDP-OH_P_trans"/>
</dbReference>
<keyword evidence="4" id="KW-0812">Transmembrane</keyword>
<organism evidence="5 6">
    <name type="scientific">Vineibacter terrae</name>
    <dbReference type="NCBI Taxonomy" id="2586908"/>
    <lineage>
        <taxon>Bacteria</taxon>
        <taxon>Pseudomonadati</taxon>
        <taxon>Pseudomonadota</taxon>
        <taxon>Alphaproteobacteria</taxon>
        <taxon>Hyphomicrobiales</taxon>
        <taxon>Vineibacter</taxon>
    </lineage>
</organism>
<feature type="transmembrane region" description="Helical" evidence="4">
    <location>
        <begin position="270"/>
        <end position="298"/>
    </location>
</feature>
<accession>A0A5C8PLP5</accession>
<dbReference type="GO" id="GO:0016780">
    <property type="term" value="F:phosphotransferase activity, for other substituted phosphate groups"/>
    <property type="evidence" value="ECO:0007669"/>
    <property type="project" value="InterPro"/>
</dbReference>
<dbReference type="EMBL" id="VDUZ01000020">
    <property type="protein sequence ID" value="TXL74160.1"/>
    <property type="molecule type" value="Genomic_DNA"/>
</dbReference>
<dbReference type="GO" id="GO:0016020">
    <property type="term" value="C:membrane"/>
    <property type="evidence" value="ECO:0007669"/>
    <property type="project" value="InterPro"/>
</dbReference>
<dbReference type="PROSITE" id="PS00379">
    <property type="entry name" value="CDP_ALCOHOL_P_TRANSF"/>
    <property type="match status" value="1"/>
</dbReference>
<comment type="similarity">
    <text evidence="2">Belongs to the CDP-alcohol phosphatidyltransferase class-I family.</text>
</comment>
<dbReference type="GO" id="GO:0008654">
    <property type="term" value="P:phospholipid biosynthetic process"/>
    <property type="evidence" value="ECO:0007669"/>
    <property type="project" value="InterPro"/>
</dbReference>
<sequence>MGGPGHGPRGPDSWSSRDAWPQCAMAGPHNRASARRTAASCGWRRSCLNLGQRPQATTTAALPPPDTVTDTRSDTPARPPTICLVGRAAAQPFSQPPLERIRRMFARVGANEIRDDGAGWPDQGLVVLLRADHVFDDALARPLVERQDVALLAPGSQRPVAAAVPAQKAAEAYRLLSAPDATATDAEALGLRAITPQSLGVSYRKNLRNNVPPYVLSAKDMPVAAIEHHMFMASYKGLTDIVTKHVWPAPALVATRWCAAHGISPNAVTLLSFLCVVAATVLFWFGWFLTGLLFAWAMCFLDTVDGKLARVTLTSSKWGNVFDHGTDLVHPPFWWFAWYWGLGTLPFAPLPGMQLAMWVVLAGYVLGRLEEGIFLWAFKFEMFTWRRIDALSRLVTARRNPNLIILSVFTLAGRPDIGLAAVAIWTALCIGFHAVRILQAFAERRRGRPVASYLAGSGAAA</sequence>
<dbReference type="Gene3D" id="1.20.120.1760">
    <property type="match status" value="1"/>
</dbReference>
<keyword evidence="6" id="KW-1185">Reference proteome</keyword>
<evidence type="ECO:0000256" key="2">
    <source>
        <dbReference type="RuleBase" id="RU003750"/>
    </source>
</evidence>
<comment type="caution">
    <text evidence="5">The sequence shown here is derived from an EMBL/GenBank/DDBJ whole genome shotgun (WGS) entry which is preliminary data.</text>
</comment>
<evidence type="ECO:0000313" key="6">
    <source>
        <dbReference type="Proteomes" id="UP000321638"/>
    </source>
</evidence>
<keyword evidence="1 2" id="KW-0808">Transferase</keyword>
<evidence type="ECO:0000256" key="1">
    <source>
        <dbReference type="ARBA" id="ARBA00022679"/>
    </source>
</evidence>
<evidence type="ECO:0000256" key="4">
    <source>
        <dbReference type="SAM" id="Phobius"/>
    </source>
</evidence>
<reference evidence="5 6" key="1">
    <citation type="submission" date="2019-06" db="EMBL/GenBank/DDBJ databases">
        <title>New taxonomy in bacterial strain CC-CFT640, isolated from vineyard.</title>
        <authorList>
            <person name="Lin S.-Y."/>
            <person name="Tsai C.-F."/>
            <person name="Young C.-C."/>
        </authorList>
    </citation>
    <scope>NUCLEOTIDE SEQUENCE [LARGE SCALE GENOMIC DNA]</scope>
    <source>
        <strain evidence="5 6">CC-CFT640</strain>
    </source>
</reference>
<name>A0A5C8PLP5_9HYPH</name>
<feature type="region of interest" description="Disordered" evidence="3">
    <location>
        <begin position="1"/>
        <end position="28"/>
    </location>
</feature>
<feature type="transmembrane region" description="Helical" evidence="4">
    <location>
        <begin position="417"/>
        <end position="438"/>
    </location>
</feature>
<feature type="region of interest" description="Disordered" evidence="3">
    <location>
        <begin position="54"/>
        <end position="78"/>
    </location>
</feature>
<evidence type="ECO:0000256" key="3">
    <source>
        <dbReference type="SAM" id="MobiDB-lite"/>
    </source>
</evidence>
<dbReference type="Proteomes" id="UP000321638">
    <property type="component" value="Unassembled WGS sequence"/>
</dbReference>
<feature type="transmembrane region" description="Helical" evidence="4">
    <location>
        <begin position="332"/>
        <end position="348"/>
    </location>
</feature>
<protein>
    <submittedName>
        <fullName evidence="5">CDP-alcohol phosphatidyltransferase family protein</fullName>
    </submittedName>
</protein>
<proteinExistence type="inferred from homology"/>
<dbReference type="InterPro" id="IPR048254">
    <property type="entry name" value="CDP_ALCOHOL_P_TRANSF_CS"/>
</dbReference>